<evidence type="ECO:0000313" key="2">
    <source>
        <dbReference type="EMBL" id="GEL59320.1"/>
    </source>
</evidence>
<dbReference type="Proteomes" id="UP000032671">
    <property type="component" value="Unassembled WGS sequence"/>
</dbReference>
<comment type="caution">
    <text evidence="1">The sequence shown here is derived from an EMBL/GenBank/DDBJ whole genome shotgun (WGS) entry which is preliminary data.</text>
</comment>
<organism evidence="1 3">
    <name type="scientific">Acetobacter cibinongensis</name>
    <dbReference type="NCBI Taxonomy" id="146475"/>
    <lineage>
        <taxon>Bacteria</taxon>
        <taxon>Pseudomonadati</taxon>
        <taxon>Pseudomonadota</taxon>
        <taxon>Alphaproteobacteria</taxon>
        <taxon>Acetobacterales</taxon>
        <taxon>Acetobacteraceae</taxon>
        <taxon>Acetobacter</taxon>
    </lineage>
</organism>
<protein>
    <submittedName>
        <fullName evidence="1">Transposase</fullName>
    </submittedName>
</protein>
<dbReference type="EMBL" id="BAMV01000007">
    <property type="protein sequence ID" value="GAN59797.1"/>
    <property type="molecule type" value="Genomic_DNA"/>
</dbReference>
<reference evidence="2 4" key="2">
    <citation type="submission" date="2019-07" db="EMBL/GenBank/DDBJ databases">
        <title>Whole genome shotgun sequence of Acetobacter cibinongensis NBRC 16605.</title>
        <authorList>
            <person name="Hosoyama A."/>
            <person name="Uohara A."/>
            <person name="Ohji S."/>
            <person name="Ichikawa N."/>
        </authorList>
    </citation>
    <scope>NUCLEOTIDE SEQUENCE [LARGE SCALE GENOMIC DNA]</scope>
    <source>
        <strain evidence="2 4">NBRC 16605</strain>
    </source>
</reference>
<dbReference type="STRING" id="1231339.Abci_007_200"/>
<keyword evidence="4" id="KW-1185">Reference proteome</keyword>
<accession>A0A6N3SPP3</accession>
<sequence>MSGCASVKETLNLWACLLRSTKDWIVPLFTQKRVADSACVFPDVLIGNEPRKTDGCGQRSQEIRVHGGSRHF</sequence>
<name>A0A0D6N1C7_9PROT</name>
<dbReference type="EMBL" id="BJVU01000008">
    <property type="protein sequence ID" value="GEL59320.1"/>
    <property type="molecule type" value="Genomic_DNA"/>
</dbReference>
<accession>A0A0D6N1C7</accession>
<evidence type="ECO:0000313" key="1">
    <source>
        <dbReference type="EMBL" id="GAN59797.1"/>
    </source>
</evidence>
<dbReference type="Proteomes" id="UP000321891">
    <property type="component" value="Unassembled WGS sequence"/>
</dbReference>
<gene>
    <name evidence="1" type="ORF">Abci_007_200</name>
    <name evidence="2" type="ORF">ACI01nite_19220</name>
</gene>
<evidence type="ECO:0000313" key="4">
    <source>
        <dbReference type="Proteomes" id="UP000321891"/>
    </source>
</evidence>
<dbReference type="AlphaFoldDB" id="A0A0D6N1C7"/>
<evidence type="ECO:0000313" key="3">
    <source>
        <dbReference type="Proteomes" id="UP000032671"/>
    </source>
</evidence>
<reference evidence="1 3" key="1">
    <citation type="submission" date="2012-11" db="EMBL/GenBank/DDBJ databases">
        <title>Whole genome sequence of Acetobacter cibinongensis 4H-1.</title>
        <authorList>
            <person name="Azuma Y."/>
            <person name="Higashiura N."/>
            <person name="Hirakawa H."/>
            <person name="Matsushita K."/>
        </authorList>
    </citation>
    <scope>NUCLEOTIDE SEQUENCE [LARGE SCALE GENOMIC DNA]</scope>
    <source>
        <strain evidence="1 3">4H-1</strain>
    </source>
</reference>
<proteinExistence type="predicted"/>